<dbReference type="AlphaFoldDB" id="A0A133L084"/>
<organism evidence="1 2">
    <name type="scientific">Heyndrickxia coagulans</name>
    <name type="common">Weizmannia coagulans</name>
    <dbReference type="NCBI Taxonomy" id="1398"/>
    <lineage>
        <taxon>Bacteria</taxon>
        <taxon>Bacillati</taxon>
        <taxon>Bacillota</taxon>
        <taxon>Bacilli</taxon>
        <taxon>Bacillales</taxon>
        <taxon>Bacillaceae</taxon>
        <taxon>Heyndrickxia</taxon>
    </lineage>
</organism>
<protein>
    <submittedName>
        <fullName evidence="1">Uncharacterized protein</fullName>
    </submittedName>
</protein>
<reference evidence="2" key="1">
    <citation type="submission" date="2016-01" db="EMBL/GenBank/DDBJ databases">
        <authorList>
            <person name="Mitreva M."/>
            <person name="Pepin K.H."/>
            <person name="Mihindukulasuriya K.A."/>
            <person name="Fulton R."/>
            <person name="Fronick C."/>
            <person name="O'Laughlin M."/>
            <person name="Miner T."/>
            <person name="Herter B."/>
            <person name="Rosa B.A."/>
            <person name="Cordes M."/>
            <person name="Tomlinson C."/>
            <person name="Wollam A."/>
            <person name="Palsikar V.B."/>
            <person name="Mardis E.R."/>
            <person name="Wilson R.K."/>
        </authorList>
    </citation>
    <scope>NUCLEOTIDE SEQUENCE [LARGE SCALE GENOMIC DNA]</scope>
    <source>
        <strain evidence="2">GED7749B</strain>
    </source>
</reference>
<dbReference type="Proteomes" id="UP000070376">
    <property type="component" value="Unassembled WGS sequence"/>
</dbReference>
<comment type="caution">
    <text evidence="1">The sequence shown here is derived from an EMBL/GenBank/DDBJ whole genome shotgun (WGS) entry which is preliminary data.</text>
</comment>
<evidence type="ECO:0000313" key="2">
    <source>
        <dbReference type="Proteomes" id="UP000070376"/>
    </source>
</evidence>
<gene>
    <name evidence="1" type="ORF">HMPREF3213_00456</name>
</gene>
<evidence type="ECO:0000313" key="1">
    <source>
        <dbReference type="EMBL" id="KWZ85284.1"/>
    </source>
</evidence>
<sequence length="44" mass="4940">MKCGGSALTLKRILHHEKRGGFLPRFSIVKLASCFSLQHGRLMN</sequence>
<name>A0A133L084_HEYCO</name>
<accession>A0A133L084</accession>
<dbReference type="EMBL" id="LRPN01000017">
    <property type="protein sequence ID" value="KWZ85284.1"/>
    <property type="molecule type" value="Genomic_DNA"/>
</dbReference>
<proteinExistence type="predicted"/>